<proteinExistence type="predicted"/>
<protein>
    <submittedName>
        <fullName evidence="1">Uncharacterized protein</fullName>
    </submittedName>
</protein>
<dbReference type="AlphaFoldDB" id="A0A7D9I9T3"/>
<dbReference type="EMBL" id="CACRXK020005118">
    <property type="protein sequence ID" value="CAB4005184.1"/>
    <property type="molecule type" value="Genomic_DNA"/>
</dbReference>
<comment type="caution">
    <text evidence="1">The sequence shown here is derived from an EMBL/GenBank/DDBJ whole genome shotgun (WGS) entry which is preliminary data.</text>
</comment>
<evidence type="ECO:0000313" key="2">
    <source>
        <dbReference type="Proteomes" id="UP001152795"/>
    </source>
</evidence>
<gene>
    <name evidence="1" type="ORF">PACLA_8A015334</name>
</gene>
<dbReference type="Gene3D" id="2.120.10.30">
    <property type="entry name" value="TolB, C-terminal domain"/>
    <property type="match status" value="1"/>
</dbReference>
<dbReference type="Proteomes" id="UP001152795">
    <property type="component" value="Unassembled WGS sequence"/>
</dbReference>
<name>A0A7D9I9T3_PARCT</name>
<dbReference type="InterPro" id="IPR011042">
    <property type="entry name" value="6-blade_b-propeller_TolB-like"/>
</dbReference>
<reference evidence="1" key="1">
    <citation type="submission" date="2020-04" db="EMBL/GenBank/DDBJ databases">
        <authorList>
            <person name="Alioto T."/>
            <person name="Alioto T."/>
            <person name="Gomez Garrido J."/>
        </authorList>
    </citation>
    <scope>NUCLEOTIDE SEQUENCE</scope>
    <source>
        <strain evidence="1">A484AB</strain>
    </source>
</reference>
<organism evidence="1 2">
    <name type="scientific">Paramuricea clavata</name>
    <name type="common">Red gorgonian</name>
    <name type="synonym">Violescent sea-whip</name>
    <dbReference type="NCBI Taxonomy" id="317549"/>
    <lineage>
        <taxon>Eukaryota</taxon>
        <taxon>Metazoa</taxon>
        <taxon>Cnidaria</taxon>
        <taxon>Anthozoa</taxon>
        <taxon>Octocorallia</taxon>
        <taxon>Malacalcyonacea</taxon>
        <taxon>Plexauridae</taxon>
        <taxon>Paramuricea</taxon>
    </lineage>
</organism>
<evidence type="ECO:0000313" key="1">
    <source>
        <dbReference type="EMBL" id="CAB4005184.1"/>
    </source>
</evidence>
<dbReference type="OrthoDB" id="342730at2759"/>
<keyword evidence="2" id="KW-1185">Reference proteome</keyword>
<sequence>MVWDKSLLLLFILAAAKIVVSVDISTPKPFWLLDINEEQNNQKFSIKLLNVFFKVGSHEKCASRCCSLVDELRDRKGELCDKVKTYFIEYKEKIKQHEDQLLQEVLKWYDKQFELIKHAQKKEERRIEKITDAVKFSQILLKHGTDAEILSLKHLIHSQLNRVANQKTGTTFVAAVETAIRNASWDMWAEHLTQEKQSNGLTLPEVHDGVESDDDNDDISTVVSTVEKENKRNKNQNNCSETKDLMISKRRGNSGVDGKDFQLGSVISRENSKIWNEGRQMVRDYRYDKILRNRSIGRQGSGCGEFQHPCGIAVDYKHDDRLIVSDFNNNRVQVSTKG</sequence>
<accession>A0A7D9I9T3</accession>